<evidence type="ECO:0008006" key="5">
    <source>
        <dbReference type="Google" id="ProtNLM"/>
    </source>
</evidence>
<feature type="region of interest" description="Disordered" evidence="1">
    <location>
        <begin position="243"/>
        <end position="296"/>
    </location>
</feature>
<feature type="compositionally biased region" description="Basic and acidic residues" evidence="1">
    <location>
        <begin position="282"/>
        <end position="291"/>
    </location>
</feature>
<keyword evidence="2" id="KW-0472">Membrane</keyword>
<evidence type="ECO:0000256" key="2">
    <source>
        <dbReference type="SAM" id="Phobius"/>
    </source>
</evidence>
<keyword evidence="4" id="KW-1185">Reference proteome</keyword>
<evidence type="ECO:0000313" key="4">
    <source>
        <dbReference type="Proteomes" id="UP000636709"/>
    </source>
</evidence>
<comment type="caution">
    <text evidence="3">The sequence shown here is derived from an EMBL/GenBank/DDBJ whole genome shotgun (WGS) entry which is preliminary data.</text>
</comment>
<dbReference type="EMBL" id="JACEFO010000544">
    <property type="protein sequence ID" value="KAF8765665.1"/>
    <property type="molecule type" value="Genomic_DNA"/>
</dbReference>
<protein>
    <recommendedName>
        <fullName evidence="5">Inosine/uridine-preferring nucleoside hydrolase domain-containing protein</fullName>
    </recommendedName>
</protein>
<evidence type="ECO:0000313" key="3">
    <source>
        <dbReference type="EMBL" id="KAF8765665.1"/>
    </source>
</evidence>
<evidence type="ECO:0000256" key="1">
    <source>
        <dbReference type="SAM" id="MobiDB-lite"/>
    </source>
</evidence>
<reference evidence="3" key="1">
    <citation type="submission" date="2020-07" db="EMBL/GenBank/DDBJ databases">
        <title>Genome sequence and genetic diversity analysis of an under-domesticated orphan crop, white fonio (Digitaria exilis).</title>
        <authorList>
            <person name="Bennetzen J.L."/>
            <person name="Chen S."/>
            <person name="Ma X."/>
            <person name="Wang X."/>
            <person name="Yssel A.E.J."/>
            <person name="Chaluvadi S.R."/>
            <person name="Johnson M."/>
            <person name="Gangashetty P."/>
            <person name="Hamidou F."/>
            <person name="Sanogo M.D."/>
            <person name="Zwaenepoel A."/>
            <person name="Wallace J."/>
            <person name="Van De Peer Y."/>
            <person name="Van Deynze A."/>
        </authorList>
    </citation>
    <scope>NUCLEOTIDE SEQUENCE</scope>
    <source>
        <tissue evidence="3">Leaves</tissue>
    </source>
</reference>
<feature type="transmembrane region" description="Helical" evidence="2">
    <location>
        <begin position="408"/>
        <end position="433"/>
    </location>
</feature>
<sequence>MVNGEVEAHSLSHVQTPGWWLGRSSATPARLPCAPRPSPSRGTPCSSRLVCDGGALWPSLSSLYLSPCRCLSQGELWILAVAEVPIETHKSISIYSQSISLLGRRFPAQEDRRRARFAGQVREAKRGPHKHRIDLPIAAQSNVDVKSRSTATKSSCYLEAQRTQRVGRGTRCSAMTAGRPDEADADAAELDRAATAAAVSVSSRVSGGERRWRTQWNERHEALPACTERSRCLRAKSIHISSIHRPLTGHGQPHSHREEPNVQPPPLIPNLLPSMGTTTTTQRKEGEENKGARMQVQAADADMVTGELRAHGHRPGEATDGAGQRSVMHWSRAVNVPMWAAAAPLQPTCGPTFVYSDCSSSWGASIDAPTGEGAKQLVPASEESSSPARSLSGLCCYQPPPFEQLRSMMSATAVAVAVLLFLAAAAAAGVAAAPRRILVDTDMDTDDLFALLYILKHNRSEFDVKVGAVSRSFSLPPCLVVIRQLAS</sequence>
<name>A0A835FMS6_9POAL</name>
<dbReference type="Proteomes" id="UP000636709">
    <property type="component" value="Unassembled WGS sequence"/>
</dbReference>
<gene>
    <name evidence="3" type="ORF">HU200_008162</name>
</gene>
<keyword evidence="2" id="KW-0812">Transmembrane</keyword>
<proteinExistence type="predicted"/>
<organism evidence="3 4">
    <name type="scientific">Digitaria exilis</name>
    <dbReference type="NCBI Taxonomy" id="1010633"/>
    <lineage>
        <taxon>Eukaryota</taxon>
        <taxon>Viridiplantae</taxon>
        <taxon>Streptophyta</taxon>
        <taxon>Embryophyta</taxon>
        <taxon>Tracheophyta</taxon>
        <taxon>Spermatophyta</taxon>
        <taxon>Magnoliopsida</taxon>
        <taxon>Liliopsida</taxon>
        <taxon>Poales</taxon>
        <taxon>Poaceae</taxon>
        <taxon>PACMAD clade</taxon>
        <taxon>Panicoideae</taxon>
        <taxon>Panicodae</taxon>
        <taxon>Paniceae</taxon>
        <taxon>Anthephorinae</taxon>
        <taxon>Digitaria</taxon>
    </lineage>
</organism>
<accession>A0A835FMS6</accession>
<keyword evidence="2" id="KW-1133">Transmembrane helix</keyword>
<dbReference type="AlphaFoldDB" id="A0A835FMS6"/>